<evidence type="ECO:0000313" key="2">
    <source>
        <dbReference type="EMBL" id="BBE30100.1"/>
    </source>
</evidence>
<feature type="transmembrane region" description="Helical" evidence="1">
    <location>
        <begin position="185"/>
        <end position="216"/>
    </location>
</feature>
<feature type="transmembrane region" description="Helical" evidence="1">
    <location>
        <begin position="6"/>
        <end position="23"/>
    </location>
</feature>
<reference evidence="2 3" key="1">
    <citation type="submission" date="2018-06" db="EMBL/GenBank/DDBJ databases">
        <title>Genome sequencing of Oceanotoga sp. sy52.</title>
        <authorList>
            <person name="Mori K."/>
        </authorList>
    </citation>
    <scope>NUCLEOTIDE SEQUENCE [LARGE SCALE GENOMIC DNA]</scope>
    <source>
        <strain evidence="3">sy52</strain>
    </source>
</reference>
<keyword evidence="3" id="KW-1185">Reference proteome</keyword>
<dbReference type="EMBL" id="AP018712">
    <property type="protein sequence ID" value="BBE30100.1"/>
    <property type="molecule type" value="Genomic_DNA"/>
</dbReference>
<protein>
    <submittedName>
        <fullName evidence="2">Uncharacterized protein</fullName>
    </submittedName>
</protein>
<dbReference type="InParanoid" id="A0A7G1G1M2"/>
<sequence>MKIKKVFFIFIIYFLLIYFLNDISNKIFENEKIIYIGKVLFNKEKLVEMNSMPEYAKAVIKYSDGKMLVYIPKNTEYFRKILPDLKIIASNISVLEKKVIVPTFIESDTLKRSRVFEITKDVYYFIFAIFIAILGFVYRPFSSKKYFLLSFKYKKQFIIPIFMFSILSFFIYLTSYFFDYSTISIPFFIGVSIVFIENIFQNKIFRAMSLIILVFIPFVNDTYFIFIVSMIINLIVSLILLKKYNFIKEKSKDEKTGEVIENDRQDNND</sequence>
<gene>
    <name evidence="2" type="ORF">OSSY52_02410</name>
</gene>
<name>A0A7G1G1M2_9BACT</name>
<accession>A0A7G1G1M2</accession>
<proteinExistence type="predicted"/>
<feature type="transmembrane region" description="Helical" evidence="1">
    <location>
        <begin position="122"/>
        <end position="138"/>
    </location>
</feature>
<feature type="transmembrane region" description="Helical" evidence="1">
    <location>
        <begin position="222"/>
        <end position="241"/>
    </location>
</feature>
<feature type="transmembrane region" description="Helical" evidence="1">
    <location>
        <begin position="158"/>
        <end position="178"/>
    </location>
</feature>
<dbReference type="Proteomes" id="UP000516361">
    <property type="component" value="Chromosome"/>
</dbReference>
<organism evidence="2 3">
    <name type="scientific">Tepiditoga spiralis</name>
    <dbReference type="NCBI Taxonomy" id="2108365"/>
    <lineage>
        <taxon>Bacteria</taxon>
        <taxon>Thermotogati</taxon>
        <taxon>Thermotogota</taxon>
        <taxon>Thermotogae</taxon>
        <taxon>Petrotogales</taxon>
        <taxon>Petrotogaceae</taxon>
        <taxon>Tepiditoga</taxon>
    </lineage>
</organism>
<keyword evidence="1" id="KW-0472">Membrane</keyword>
<evidence type="ECO:0000256" key="1">
    <source>
        <dbReference type="SAM" id="Phobius"/>
    </source>
</evidence>
<dbReference type="RefSeq" id="WP_190615232.1">
    <property type="nucleotide sequence ID" value="NZ_AP018712.1"/>
</dbReference>
<dbReference type="KEGG" id="ocy:OSSY52_02410"/>
<keyword evidence="1" id="KW-1133">Transmembrane helix</keyword>
<evidence type="ECO:0000313" key="3">
    <source>
        <dbReference type="Proteomes" id="UP000516361"/>
    </source>
</evidence>
<dbReference type="AlphaFoldDB" id="A0A7G1G1M2"/>
<keyword evidence="1" id="KW-0812">Transmembrane</keyword>